<dbReference type="EMBL" id="KV454479">
    <property type="protein sequence ID" value="ODV61438.1"/>
    <property type="molecule type" value="Genomic_DNA"/>
</dbReference>
<evidence type="ECO:0000256" key="1">
    <source>
        <dbReference type="ARBA" id="ARBA00022574"/>
    </source>
</evidence>
<proteinExistence type="predicted"/>
<dbReference type="Proteomes" id="UP000095038">
    <property type="component" value="Unassembled WGS sequence"/>
</dbReference>
<dbReference type="OrthoDB" id="361494at2759"/>
<dbReference type="InterPro" id="IPR001680">
    <property type="entry name" value="WD40_rpt"/>
</dbReference>
<dbReference type="InterPro" id="IPR015943">
    <property type="entry name" value="WD40/YVTN_repeat-like_dom_sf"/>
</dbReference>
<sequence>MSVSDPSSQRLFSSSHWRVNDSPRTSKTLTCFDAIEKFSSNSASNANQLLNIAVSNNSKKSNLNIYQLNLDKNYLVLNQSITLDSNISSLKWLNIDNFTYNYNNQNYTSNDLYNKNLLLAGRSNGKINLLYIPDSSSLNKNAKVLRTFTHPFICQSNKSFKLNSKLNMNYMNSNLVNKISTVPDDWSITPTNKFISLISRNSIYLWDINRKLYPIYFNIIPNLLDFNESKNKNSTLALAGKFGISLLDLRVNNHTDDSTTKPTKNINNKPANLIKWSKIDSNILASAHNDGIIRVWDIRSNNYFAELIGNPNDHYITSLEFNNNDNNIYSTTLTNKLFYWDIKSTNLVQDKVNKLSLTSLSKDYLAADDQNSISFYQDLIINSTQSGNLISKNCKKILHIPNTNCTLSINDDTISSHCQNNMSIQFQQPQLNTSNVELSNPDNINLNNSSESDSDNNEASSLKHTNTHSRNSSLFSNKYNYSSSILSIDSDSNNNDNNQQPEKPRKPEKLDESDESDEFDKINDSYDAEDTIPFKPTSPLKITKFQLS</sequence>
<dbReference type="RefSeq" id="XP_020047745.1">
    <property type="nucleotide sequence ID" value="XM_020191730.1"/>
</dbReference>
<evidence type="ECO:0000256" key="4">
    <source>
        <dbReference type="SAM" id="MobiDB-lite"/>
    </source>
</evidence>
<organism evidence="5 6">
    <name type="scientific">Ascoidea rubescens DSM 1968</name>
    <dbReference type="NCBI Taxonomy" id="1344418"/>
    <lineage>
        <taxon>Eukaryota</taxon>
        <taxon>Fungi</taxon>
        <taxon>Dikarya</taxon>
        <taxon>Ascomycota</taxon>
        <taxon>Saccharomycotina</taxon>
        <taxon>Saccharomycetes</taxon>
        <taxon>Ascoideaceae</taxon>
        <taxon>Ascoidea</taxon>
    </lineage>
</organism>
<dbReference type="SMART" id="SM00320">
    <property type="entry name" value="WD40"/>
    <property type="match status" value="2"/>
</dbReference>
<dbReference type="FunCoup" id="A0A1D2VIG7">
    <property type="interactions" value="15"/>
</dbReference>
<dbReference type="InterPro" id="IPR019775">
    <property type="entry name" value="WD40_repeat_CS"/>
</dbReference>
<dbReference type="PROSITE" id="PS50082">
    <property type="entry name" value="WD_REPEATS_2"/>
    <property type="match status" value="1"/>
</dbReference>
<feature type="compositionally biased region" description="Polar residues" evidence="4">
    <location>
        <begin position="468"/>
        <end position="478"/>
    </location>
</feature>
<protein>
    <submittedName>
        <fullName evidence="5">Uncharacterized protein</fullName>
    </submittedName>
</protein>
<evidence type="ECO:0000256" key="2">
    <source>
        <dbReference type="ARBA" id="ARBA00022737"/>
    </source>
</evidence>
<feature type="region of interest" description="Disordered" evidence="4">
    <location>
        <begin position="434"/>
        <end position="537"/>
    </location>
</feature>
<evidence type="ECO:0000313" key="6">
    <source>
        <dbReference type="Proteomes" id="UP000095038"/>
    </source>
</evidence>
<dbReference type="STRING" id="1344418.A0A1D2VIG7"/>
<feature type="compositionally biased region" description="Low complexity" evidence="4">
    <location>
        <begin position="479"/>
        <end position="498"/>
    </location>
</feature>
<feature type="compositionally biased region" description="Low complexity" evidence="4">
    <location>
        <begin position="443"/>
        <end position="462"/>
    </location>
</feature>
<feature type="repeat" description="WD" evidence="3">
    <location>
        <begin position="280"/>
        <end position="306"/>
    </location>
</feature>
<evidence type="ECO:0000313" key="5">
    <source>
        <dbReference type="EMBL" id="ODV61438.1"/>
    </source>
</evidence>
<gene>
    <name evidence="5" type="ORF">ASCRUDRAFT_69939</name>
</gene>
<dbReference type="SUPFAM" id="SSF50978">
    <property type="entry name" value="WD40 repeat-like"/>
    <property type="match status" value="1"/>
</dbReference>
<keyword evidence="2" id="KW-0677">Repeat</keyword>
<name>A0A1D2VIG7_9ASCO</name>
<evidence type="ECO:0000256" key="3">
    <source>
        <dbReference type="PROSITE-ProRule" id="PRU00221"/>
    </source>
</evidence>
<accession>A0A1D2VIG7</accession>
<dbReference type="InterPro" id="IPR036322">
    <property type="entry name" value="WD40_repeat_dom_sf"/>
</dbReference>
<keyword evidence="6" id="KW-1185">Reference proteome</keyword>
<dbReference type="PROSITE" id="PS00678">
    <property type="entry name" value="WD_REPEATS_1"/>
    <property type="match status" value="1"/>
</dbReference>
<dbReference type="AlphaFoldDB" id="A0A1D2VIG7"/>
<keyword evidence="1 3" id="KW-0853">WD repeat</keyword>
<dbReference type="InParanoid" id="A0A1D2VIG7"/>
<dbReference type="GeneID" id="30965366"/>
<dbReference type="Gene3D" id="2.130.10.10">
    <property type="entry name" value="YVTN repeat-like/Quinoprotein amine dehydrogenase"/>
    <property type="match status" value="1"/>
</dbReference>
<reference evidence="6" key="1">
    <citation type="submission" date="2016-05" db="EMBL/GenBank/DDBJ databases">
        <title>Comparative genomics of biotechnologically important yeasts.</title>
        <authorList>
            <consortium name="DOE Joint Genome Institute"/>
            <person name="Riley R."/>
            <person name="Haridas S."/>
            <person name="Wolfe K.H."/>
            <person name="Lopes M.R."/>
            <person name="Hittinger C.T."/>
            <person name="Goker M."/>
            <person name="Salamov A."/>
            <person name="Wisecaver J."/>
            <person name="Long T.M."/>
            <person name="Aerts A.L."/>
            <person name="Barry K."/>
            <person name="Choi C."/>
            <person name="Clum A."/>
            <person name="Coughlan A.Y."/>
            <person name="Deshpande S."/>
            <person name="Douglass A.P."/>
            <person name="Hanson S.J."/>
            <person name="Klenk H.-P."/>
            <person name="Labutti K."/>
            <person name="Lapidus A."/>
            <person name="Lindquist E."/>
            <person name="Lipzen A."/>
            <person name="Meier-Kolthoff J.P."/>
            <person name="Ohm R.A."/>
            <person name="Otillar R.P."/>
            <person name="Pangilinan J."/>
            <person name="Peng Y."/>
            <person name="Rokas A."/>
            <person name="Rosa C.A."/>
            <person name="Scheuner C."/>
            <person name="Sibirny A.A."/>
            <person name="Slot J.C."/>
            <person name="Stielow J.B."/>
            <person name="Sun H."/>
            <person name="Kurtzman C.P."/>
            <person name="Blackwell M."/>
            <person name="Grigoriev I.V."/>
            <person name="Jeffries T.W."/>
        </authorList>
    </citation>
    <scope>NUCLEOTIDE SEQUENCE [LARGE SCALE GENOMIC DNA]</scope>
    <source>
        <strain evidence="6">DSM 1968</strain>
    </source>
</reference>